<protein>
    <submittedName>
        <fullName evidence="6">Cyclic nucleotide-binding domain-containing protein</fullName>
    </submittedName>
</protein>
<evidence type="ECO:0000313" key="4">
    <source>
        <dbReference type="EMBL" id="VDK60067.1"/>
    </source>
</evidence>
<dbReference type="AlphaFoldDB" id="A0A0M3KAA9"/>
<dbReference type="WBParaSite" id="ASIM_0001790501-mRNA-1">
    <property type="protein sequence ID" value="ASIM_0001790501-mRNA-1"/>
    <property type="gene ID" value="ASIM_0001790501"/>
</dbReference>
<dbReference type="GO" id="GO:0005222">
    <property type="term" value="F:intracellularly cAMP-activated cation channel activity"/>
    <property type="evidence" value="ECO:0007669"/>
    <property type="project" value="TreeGrafter"/>
</dbReference>
<keyword evidence="1" id="KW-0813">Transport</keyword>
<sequence length="413" mass="47231">MIPTRLTAQMAINIHINTISNIKLFQGCEDQFLVEVMMKLKHQTFSPGDFIFQKGEHCRELLIVKRGQLQAENEYGQSVFLINEDCAFGELELVGRRAYRHELTVRSIGYSDVFFLTKADLWKLFDDYPNEKARLCARSENLLRKSTRTQTRCDFDEIQASSIDDRLNEILHGIEMLERIVNDNFENYKVLPDIPEHFFFSDRMNLTKYVRRNKTTSDATGNDSSNQSTGSESPSGRLLLIDSTAALKRGRCREILEKELTYAVVKKSVAFCLGGCRAGTKITITCKDFYYFENIQYASAQTLTCYRGQWVNQQQMVEAPSNCLPGCLALTDFDMRNATYLVSPPRYTYQNHVYWRSGFAFDFAPWRALGEDEYRCIGGLIGWQRKVQSLIPMGGSDGKPGICKPLCNALDPL</sequence>
<dbReference type="InterPro" id="IPR018490">
    <property type="entry name" value="cNMP-bd_dom_sf"/>
</dbReference>
<dbReference type="Gene3D" id="2.60.120.10">
    <property type="entry name" value="Jelly Rolls"/>
    <property type="match status" value="1"/>
</dbReference>
<dbReference type="GO" id="GO:0017071">
    <property type="term" value="C:intracellular cyclic nucleotide activated cation channel complex"/>
    <property type="evidence" value="ECO:0007669"/>
    <property type="project" value="TreeGrafter"/>
</dbReference>
<keyword evidence="1" id="KW-0406">Ion transport</keyword>
<dbReference type="EMBL" id="UYRR01033974">
    <property type="protein sequence ID" value="VDK60067.1"/>
    <property type="molecule type" value="Genomic_DNA"/>
</dbReference>
<dbReference type="PROSITE" id="PS50042">
    <property type="entry name" value="CNMP_BINDING_3"/>
    <property type="match status" value="1"/>
</dbReference>
<reference evidence="6" key="1">
    <citation type="submission" date="2017-02" db="UniProtKB">
        <authorList>
            <consortium name="WormBaseParasite"/>
        </authorList>
    </citation>
    <scope>IDENTIFICATION</scope>
</reference>
<dbReference type="InterPro" id="IPR050866">
    <property type="entry name" value="CNG_cation_channel"/>
</dbReference>
<evidence type="ECO:0000313" key="5">
    <source>
        <dbReference type="Proteomes" id="UP000267096"/>
    </source>
</evidence>
<evidence type="ECO:0000256" key="1">
    <source>
        <dbReference type="ARBA" id="ARBA00023286"/>
    </source>
</evidence>
<dbReference type="InterPro" id="IPR000595">
    <property type="entry name" value="cNMP-bd_dom"/>
</dbReference>
<dbReference type="SUPFAM" id="SSF51206">
    <property type="entry name" value="cAMP-binding domain-like"/>
    <property type="match status" value="1"/>
</dbReference>
<reference evidence="4 5" key="2">
    <citation type="submission" date="2018-11" db="EMBL/GenBank/DDBJ databases">
        <authorList>
            <consortium name="Pathogen Informatics"/>
        </authorList>
    </citation>
    <scope>NUCLEOTIDE SEQUENCE [LARGE SCALE GENOMIC DNA]</scope>
</reference>
<dbReference type="OrthoDB" id="421226at2759"/>
<proteinExistence type="predicted"/>
<dbReference type="GO" id="GO:0005886">
    <property type="term" value="C:plasma membrane"/>
    <property type="evidence" value="ECO:0007669"/>
    <property type="project" value="TreeGrafter"/>
</dbReference>
<name>A0A0M3KAA9_ANISI</name>
<dbReference type="CDD" id="cd00038">
    <property type="entry name" value="CAP_ED"/>
    <property type="match status" value="1"/>
</dbReference>
<keyword evidence="1" id="KW-1071">Ligand-gated ion channel</keyword>
<dbReference type="PANTHER" id="PTHR45638">
    <property type="entry name" value="CYCLIC NUCLEOTIDE-GATED CATION CHANNEL SUBUNIT A"/>
    <property type="match status" value="1"/>
</dbReference>
<feature type="compositionally biased region" description="Polar residues" evidence="2">
    <location>
        <begin position="216"/>
        <end position="234"/>
    </location>
</feature>
<dbReference type="PANTHER" id="PTHR45638:SF14">
    <property type="entry name" value="CYCLIC NUCLEOTIDE-BINDING DOMAIN-CONTAINING PROTEIN"/>
    <property type="match status" value="1"/>
</dbReference>
<evidence type="ECO:0000259" key="3">
    <source>
        <dbReference type="PROSITE" id="PS50042"/>
    </source>
</evidence>
<dbReference type="GO" id="GO:0044877">
    <property type="term" value="F:protein-containing complex binding"/>
    <property type="evidence" value="ECO:0007669"/>
    <property type="project" value="TreeGrafter"/>
</dbReference>
<evidence type="ECO:0000313" key="6">
    <source>
        <dbReference type="WBParaSite" id="ASIM_0001790501-mRNA-1"/>
    </source>
</evidence>
<dbReference type="GO" id="GO:0030553">
    <property type="term" value="F:cGMP binding"/>
    <property type="evidence" value="ECO:0007669"/>
    <property type="project" value="TreeGrafter"/>
</dbReference>
<feature type="region of interest" description="Disordered" evidence="2">
    <location>
        <begin position="215"/>
        <end position="236"/>
    </location>
</feature>
<keyword evidence="1" id="KW-0407">Ion channel</keyword>
<gene>
    <name evidence="4" type="ORF">ASIM_LOCUS17307</name>
</gene>
<dbReference type="SMART" id="SM00100">
    <property type="entry name" value="cNMP"/>
    <property type="match status" value="1"/>
</dbReference>
<keyword evidence="5" id="KW-1185">Reference proteome</keyword>
<dbReference type="InterPro" id="IPR014710">
    <property type="entry name" value="RmlC-like_jellyroll"/>
</dbReference>
<organism evidence="6">
    <name type="scientific">Anisakis simplex</name>
    <name type="common">Herring worm</name>
    <dbReference type="NCBI Taxonomy" id="6269"/>
    <lineage>
        <taxon>Eukaryota</taxon>
        <taxon>Metazoa</taxon>
        <taxon>Ecdysozoa</taxon>
        <taxon>Nematoda</taxon>
        <taxon>Chromadorea</taxon>
        <taxon>Rhabditida</taxon>
        <taxon>Spirurina</taxon>
        <taxon>Ascaridomorpha</taxon>
        <taxon>Ascaridoidea</taxon>
        <taxon>Anisakidae</taxon>
        <taxon>Anisakis</taxon>
        <taxon>Anisakis simplex complex</taxon>
    </lineage>
</organism>
<feature type="domain" description="Cyclic nucleotide-binding" evidence="3">
    <location>
        <begin position="24"/>
        <end position="125"/>
    </location>
</feature>
<dbReference type="GO" id="GO:0005223">
    <property type="term" value="F:intracellularly cGMP-activated cation channel activity"/>
    <property type="evidence" value="ECO:0007669"/>
    <property type="project" value="TreeGrafter"/>
</dbReference>
<accession>A0A0M3KAA9</accession>
<dbReference type="Proteomes" id="UP000267096">
    <property type="component" value="Unassembled WGS sequence"/>
</dbReference>
<evidence type="ECO:0000256" key="2">
    <source>
        <dbReference type="SAM" id="MobiDB-lite"/>
    </source>
</evidence>
<dbReference type="Pfam" id="PF00027">
    <property type="entry name" value="cNMP_binding"/>
    <property type="match status" value="1"/>
</dbReference>